<name>A0A818A136_9BILA</name>
<sequence length="131" mass="15133">WPSQSPDCNPIENVWSLLKLKINKQPRTSTKNFIRRIKKDDIVPTYGAYCKIDKCHFCKTQLKYLGHIVSKEGIHPDPDKLNAVREYPVPAKLKAVRTFLGLSSYYRRFIKSYATIAEPLIALTRHSDLKS</sequence>
<dbReference type="PANTHER" id="PTHR33064:SF37">
    <property type="entry name" value="RIBONUCLEASE H"/>
    <property type="match status" value="1"/>
</dbReference>
<dbReference type="Proteomes" id="UP000663848">
    <property type="component" value="Unassembled WGS sequence"/>
</dbReference>
<organism evidence="1 3">
    <name type="scientific">Rotaria socialis</name>
    <dbReference type="NCBI Taxonomy" id="392032"/>
    <lineage>
        <taxon>Eukaryota</taxon>
        <taxon>Metazoa</taxon>
        <taxon>Spiralia</taxon>
        <taxon>Gnathifera</taxon>
        <taxon>Rotifera</taxon>
        <taxon>Eurotatoria</taxon>
        <taxon>Bdelloidea</taxon>
        <taxon>Philodinida</taxon>
        <taxon>Philodinidae</taxon>
        <taxon>Rotaria</taxon>
    </lineage>
</organism>
<dbReference type="GO" id="GO:0003676">
    <property type="term" value="F:nucleic acid binding"/>
    <property type="evidence" value="ECO:0007669"/>
    <property type="project" value="InterPro"/>
</dbReference>
<dbReference type="AlphaFoldDB" id="A0A818A136"/>
<dbReference type="InterPro" id="IPR036397">
    <property type="entry name" value="RNaseH_sf"/>
</dbReference>
<dbReference type="InterPro" id="IPR043128">
    <property type="entry name" value="Rev_trsase/Diguanyl_cyclase"/>
</dbReference>
<dbReference type="Gene3D" id="3.30.420.10">
    <property type="entry name" value="Ribonuclease H-like superfamily/Ribonuclease H"/>
    <property type="match status" value="1"/>
</dbReference>
<dbReference type="Gene3D" id="3.30.70.270">
    <property type="match status" value="1"/>
</dbReference>
<evidence type="ECO:0000313" key="3">
    <source>
        <dbReference type="Proteomes" id="UP000663872"/>
    </source>
</evidence>
<gene>
    <name evidence="1" type="ORF">GRG538_LOCUS9876</name>
    <name evidence="2" type="ORF">QYT958_LOCUS40007</name>
</gene>
<evidence type="ECO:0000313" key="1">
    <source>
        <dbReference type="EMBL" id="CAF3399481.1"/>
    </source>
</evidence>
<dbReference type="SUPFAM" id="SSF56672">
    <property type="entry name" value="DNA/RNA polymerases"/>
    <property type="match status" value="1"/>
</dbReference>
<dbReference type="PANTHER" id="PTHR33064">
    <property type="entry name" value="POL PROTEIN"/>
    <property type="match status" value="1"/>
</dbReference>
<dbReference type="InterPro" id="IPR051320">
    <property type="entry name" value="Viral_Replic_Matur_Polypro"/>
</dbReference>
<comment type="caution">
    <text evidence="1">The sequence shown here is derived from an EMBL/GenBank/DDBJ whole genome shotgun (WGS) entry which is preliminary data.</text>
</comment>
<accession>A0A818A136</accession>
<reference evidence="1" key="1">
    <citation type="submission" date="2021-02" db="EMBL/GenBank/DDBJ databases">
        <authorList>
            <person name="Nowell W R."/>
        </authorList>
    </citation>
    <scope>NUCLEOTIDE SEQUENCE</scope>
</reference>
<evidence type="ECO:0000313" key="2">
    <source>
        <dbReference type="EMBL" id="CAF5021822.1"/>
    </source>
</evidence>
<dbReference type="GO" id="GO:0006259">
    <property type="term" value="P:DNA metabolic process"/>
    <property type="evidence" value="ECO:0007669"/>
    <property type="project" value="UniProtKB-ARBA"/>
</dbReference>
<dbReference type="EMBL" id="CAJNYT010001186">
    <property type="protein sequence ID" value="CAF3399481.1"/>
    <property type="molecule type" value="Genomic_DNA"/>
</dbReference>
<dbReference type="InterPro" id="IPR043502">
    <property type="entry name" value="DNA/RNA_pol_sf"/>
</dbReference>
<evidence type="ECO:0008006" key="4">
    <source>
        <dbReference type="Google" id="ProtNLM"/>
    </source>
</evidence>
<feature type="non-terminal residue" evidence="1">
    <location>
        <position position="131"/>
    </location>
</feature>
<dbReference type="Proteomes" id="UP000663872">
    <property type="component" value="Unassembled WGS sequence"/>
</dbReference>
<feature type="non-terminal residue" evidence="1">
    <location>
        <position position="1"/>
    </location>
</feature>
<protein>
    <recommendedName>
        <fullName evidence="4">Reverse transcriptase</fullName>
    </recommendedName>
</protein>
<dbReference type="EMBL" id="CAJOBR010039266">
    <property type="protein sequence ID" value="CAF5021822.1"/>
    <property type="molecule type" value="Genomic_DNA"/>
</dbReference>
<proteinExistence type="predicted"/>